<dbReference type="AlphaFoldDB" id="X1MKG5"/>
<sequence length="66" mass="7697">MVSKHLSIFEKKRIKEKRKISKRTDTVLFGYNRIGFGILTSLKKIKKNYLVVDFNPTIISDLKKLG</sequence>
<gene>
    <name evidence="1" type="ORF">S06H3_19541</name>
</gene>
<evidence type="ECO:0008006" key="2">
    <source>
        <dbReference type="Google" id="ProtNLM"/>
    </source>
</evidence>
<proteinExistence type="predicted"/>
<reference evidence="1" key="1">
    <citation type="journal article" date="2014" name="Front. Microbiol.">
        <title>High frequency of phylogenetically diverse reductive dehalogenase-homologous genes in deep subseafloor sedimentary metagenomes.</title>
        <authorList>
            <person name="Kawai M."/>
            <person name="Futagami T."/>
            <person name="Toyoda A."/>
            <person name="Takaki Y."/>
            <person name="Nishi S."/>
            <person name="Hori S."/>
            <person name="Arai W."/>
            <person name="Tsubouchi T."/>
            <person name="Morono Y."/>
            <person name="Uchiyama I."/>
            <person name="Ito T."/>
            <person name="Fujiyama A."/>
            <person name="Inagaki F."/>
            <person name="Takami H."/>
        </authorList>
    </citation>
    <scope>NUCLEOTIDE SEQUENCE</scope>
    <source>
        <strain evidence="1">Expedition CK06-06</strain>
    </source>
</reference>
<protein>
    <recommendedName>
        <fullName evidence="2">RCK N-terminal domain-containing protein</fullName>
    </recommendedName>
</protein>
<evidence type="ECO:0000313" key="1">
    <source>
        <dbReference type="EMBL" id="GAI06864.1"/>
    </source>
</evidence>
<dbReference type="EMBL" id="BARV01010014">
    <property type="protein sequence ID" value="GAI06864.1"/>
    <property type="molecule type" value="Genomic_DNA"/>
</dbReference>
<accession>X1MKG5</accession>
<name>X1MKG5_9ZZZZ</name>
<organism evidence="1">
    <name type="scientific">marine sediment metagenome</name>
    <dbReference type="NCBI Taxonomy" id="412755"/>
    <lineage>
        <taxon>unclassified sequences</taxon>
        <taxon>metagenomes</taxon>
        <taxon>ecological metagenomes</taxon>
    </lineage>
</organism>
<feature type="non-terminal residue" evidence="1">
    <location>
        <position position="66"/>
    </location>
</feature>
<dbReference type="Gene3D" id="3.40.50.720">
    <property type="entry name" value="NAD(P)-binding Rossmann-like Domain"/>
    <property type="match status" value="1"/>
</dbReference>
<comment type="caution">
    <text evidence="1">The sequence shown here is derived from an EMBL/GenBank/DDBJ whole genome shotgun (WGS) entry which is preliminary data.</text>
</comment>